<gene>
    <name evidence="4" type="ORF">A3J66_01830</name>
</gene>
<dbReference type="STRING" id="1798680.A3J66_01830"/>
<dbReference type="Pfam" id="PF01041">
    <property type="entry name" value="DegT_DnrJ_EryC1"/>
    <property type="match status" value="1"/>
</dbReference>
<dbReference type="CDD" id="cd00616">
    <property type="entry name" value="AHBA_syn"/>
    <property type="match status" value="1"/>
</dbReference>
<evidence type="ECO:0000256" key="3">
    <source>
        <dbReference type="RuleBase" id="RU004508"/>
    </source>
</evidence>
<proteinExistence type="inferred from homology"/>
<feature type="active site" description="Proton acceptor" evidence="1">
    <location>
        <position position="181"/>
    </location>
</feature>
<dbReference type="PIRSF" id="PIRSF000390">
    <property type="entry name" value="PLP_StrS"/>
    <property type="match status" value="1"/>
</dbReference>
<dbReference type="InterPro" id="IPR015421">
    <property type="entry name" value="PyrdxlP-dep_Trfase_major"/>
</dbReference>
<dbReference type="InterPro" id="IPR015422">
    <property type="entry name" value="PyrdxlP-dep_Trfase_small"/>
</dbReference>
<reference evidence="4 5" key="1">
    <citation type="journal article" date="2016" name="Nat. Commun.">
        <title>Thousands of microbial genomes shed light on interconnected biogeochemical processes in an aquifer system.</title>
        <authorList>
            <person name="Anantharaman K."/>
            <person name="Brown C.T."/>
            <person name="Hug L.A."/>
            <person name="Sharon I."/>
            <person name="Castelle C.J."/>
            <person name="Probst A.J."/>
            <person name="Thomas B.C."/>
            <person name="Singh A."/>
            <person name="Wilkins M.J."/>
            <person name="Karaoz U."/>
            <person name="Brodie E.L."/>
            <person name="Williams K.H."/>
            <person name="Hubbard S.S."/>
            <person name="Banfield J.F."/>
        </authorList>
    </citation>
    <scope>NUCLEOTIDE SEQUENCE [LARGE SCALE GENOMIC DNA]</scope>
</reference>
<sequence>MIPVSQPHIGQKEKEYVADAVESGWVSSSGAYIGRFETALQSYLGAPHVLSTSNGTTALHLALLAIGVGPDDEVIIPASSFIATVNAVLYVGATPVFVDIEEHAWGIAPDRIEEKITKKTKAIIAVHLYGYGCHIAHVKEVADAHDLWLIEDNAESIGATWQGTRLGTVGDIGIYSFYGNKIITTGEGGAVSTANGDLFERMSILKNHGRKTNGEYIHEMCGYNYRMTNMQAALGCAQLEQIDDFLAARRHIEELYDGMLGTFFTRQIEYPDTAHVMWLYSGLVPVNVGVDAVRVYLKERGVDTRPLFYPMNKMPYMDPSLRSEEYPMATQLYTRGVTLPTFVGLTDRQIETVCEHLQAVCK</sequence>
<dbReference type="Gene3D" id="3.40.640.10">
    <property type="entry name" value="Type I PLP-dependent aspartate aminotransferase-like (Major domain)"/>
    <property type="match status" value="1"/>
</dbReference>
<dbReference type="GO" id="GO:0000271">
    <property type="term" value="P:polysaccharide biosynthetic process"/>
    <property type="evidence" value="ECO:0007669"/>
    <property type="project" value="TreeGrafter"/>
</dbReference>
<accession>A0A1F6M2Y3</accession>
<dbReference type="Proteomes" id="UP000176282">
    <property type="component" value="Unassembled WGS sequence"/>
</dbReference>
<keyword evidence="2 3" id="KW-0663">Pyridoxal phosphate</keyword>
<dbReference type="PANTHER" id="PTHR30244">
    <property type="entry name" value="TRANSAMINASE"/>
    <property type="match status" value="1"/>
</dbReference>
<dbReference type="PANTHER" id="PTHR30244:SF34">
    <property type="entry name" value="DTDP-4-AMINO-4,6-DIDEOXYGALACTOSE TRANSAMINASE"/>
    <property type="match status" value="1"/>
</dbReference>
<evidence type="ECO:0000256" key="2">
    <source>
        <dbReference type="PIRSR" id="PIRSR000390-2"/>
    </source>
</evidence>
<evidence type="ECO:0000256" key="1">
    <source>
        <dbReference type="PIRSR" id="PIRSR000390-1"/>
    </source>
</evidence>
<comment type="similarity">
    <text evidence="3">Belongs to the DegT/DnrJ/EryC1 family.</text>
</comment>
<name>A0A1F6M2Y3_9BACT</name>
<dbReference type="AlphaFoldDB" id="A0A1F6M2Y3"/>
<protein>
    <recommendedName>
        <fullName evidence="6">Aminotransferase DegT</fullName>
    </recommendedName>
</protein>
<evidence type="ECO:0000313" key="5">
    <source>
        <dbReference type="Proteomes" id="UP000176282"/>
    </source>
</evidence>
<dbReference type="InterPro" id="IPR015424">
    <property type="entry name" value="PyrdxlP-dep_Trfase"/>
</dbReference>
<dbReference type="SUPFAM" id="SSF53383">
    <property type="entry name" value="PLP-dependent transferases"/>
    <property type="match status" value="1"/>
</dbReference>
<dbReference type="GO" id="GO:0008483">
    <property type="term" value="F:transaminase activity"/>
    <property type="evidence" value="ECO:0007669"/>
    <property type="project" value="TreeGrafter"/>
</dbReference>
<dbReference type="InterPro" id="IPR000653">
    <property type="entry name" value="DegT/StrS_aminotransferase"/>
</dbReference>
<evidence type="ECO:0008006" key="6">
    <source>
        <dbReference type="Google" id="ProtNLM"/>
    </source>
</evidence>
<dbReference type="EMBL" id="MFQB01000041">
    <property type="protein sequence ID" value="OGH65938.1"/>
    <property type="molecule type" value="Genomic_DNA"/>
</dbReference>
<dbReference type="GO" id="GO:0030170">
    <property type="term" value="F:pyridoxal phosphate binding"/>
    <property type="evidence" value="ECO:0007669"/>
    <property type="project" value="TreeGrafter"/>
</dbReference>
<dbReference type="Gene3D" id="3.90.1150.10">
    <property type="entry name" value="Aspartate Aminotransferase, domain 1"/>
    <property type="match status" value="1"/>
</dbReference>
<feature type="modified residue" description="N6-(pyridoxal phosphate)lysine" evidence="2">
    <location>
        <position position="181"/>
    </location>
</feature>
<evidence type="ECO:0000313" key="4">
    <source>
        <dbReference type="EMBL" id="OGH65938.1"/>
    </source>
</evidence>
<organism evidence="4 5">
    <name type="scientific">Candidatus Magasanikbacteria bacterium RIFCSPHIGHO2_02_FULL_47_14</name>
    <dbReference type="NCBI Taxonomy" id="1798680"/>
    <lineage>
        <taxon>Bacteria</taxon>
        <taxon>Candidatus Magasanikiibacteriota</taxon>
    </lineage>
</organism>
<comment type="caution">
    <text evidence="4">The sequence shown here is derived from an EMBL/GenBank/DDBJ whole genome shotgun (WGS) entry which is preliminary data.</text>
</comment>